<dbReference type="Proteomes" id="UP000465778">
    <property type="component" value="Unassembled WGS sequence"/>
</dbReference>
<accession>A0A800MVY8</accession>
<evidence type="ECO:0000313" key="2">
    <source>
        <dbReference type="Proteomes" id="UP000465778"/>
    </source>
</evidence>
<organism evidence="1 2">
    <name type="scientific">Cytobacillus firmus</name>
    <name type="common">Bacillus firmus</name>
    <dbReference type="NCBI Taxonomy" id="1399"/>
    <lineage>
        <taxon>Bacteria</taxon>
        <taxon>Bacillati</taxon>
        <taxon>Bacillota</taxon>
        <taxon>Bacilli</taxon>
        <taxon>Bacillales</taxon>
        <taxon>Bacillaceae</taxon>
        <taxon>Cytobacillus</taxon>
    </lineage>
</organism>
<evidence type="ECO:0000313" key="1">
    <source>
        <dbReference type="EMBL" id="KAF0823452.1"/>
    </source>
</evidence>
<dbReference type="AlphaFoldDB" id="A0A800MVY8"/>
<reference evidence="1 2" key="1">
    <citation type="journal article" date="2020" name="G3 (Bethesda)">
        <title>Whole Genome Sequencing and Comparative Genomics of Two Nematicidal Bacillus Strains Reveals a Wide Range of Possible Virulence Factors.</title>
        <authorList>
            <person name="Susic N."/>
            <person name="Janezic S."/>
            <person name="Rupnik M."/>
            <person name="Geric Stare B."/>
        </authorList>
    </citation>
    <scope>NUCLEOTIDE SEQUENCE [LARGE SCALE GENOMIC DNA]</scope>
    <source>
        <strain evidence="1 2">I-1582</strain>
    </source>
</reference>
<sequence length="39" mass="4800">MSSSFVISSVASFYIKEIPYLLNQLIRHIFREWRDLYEF</sequence>
<name>A0A800MVY8_CYTFI</name>
<gene>
    <name evidence="1" type="ORF">KIS1582_2717</name>
</gene>
<proteinExistence type="predicted"/>
<comment type="caution">
    <text evidence="1">The sequence shown here is derived from an EMBL/GenBank/DDBJ whole genome shotgun (WGS) entry which is preliminary data.</text>
</comment>
<protein>
    <submittedName>
        <fullName evidence="1">Uncharacterized protein</fullName>
    </submittedName>
</protein>
<dbReference type="EMBL" id="VDEM01000030">
    <property type="protein sequence ID" value="KAF0823452.1"/>
    <property type="molecule type" value="Genomic_DNA"/>
</dbReference>